<dbReference type="EMBL" id="JANFNG010000048">
    <property type="protein sequence ID" value="MCQ4085007.1"/>
    <property type="molecule type" value="Genomic_DNA"/>
</dbReference>
<evidence type="ECO:0000256" key="2">
    <source>
        <dbReference type="ARBA" id="ARBA00022676"/>
    </source>
</evidence>
<dbReference type="Proteomes" id="UP001057702">
    <property type="component" value="Unassembled WGS sequence"/>
</dbReference>
<dbReference type="PANTHER" id="PTHR43025">
    <property type="entry name" value="MONOGALACTOSYLDIACYLGLYCEROL SYNTHASE"/>
    <property type="match status" value="1"/>
</dbReference>
<evidence type="ECO:0000259" key="4">
    <source>
        <dbReference type="Pfam" id="PF06925"/>
    </source>
</evidence>
<comment type="caution">
    <text evidence="5">The sequence shown here is derived from an EMBL/GenBank/DDBJ whole genome shotgun (WGS) entry which is preliminary data.</text>
</comment>
<evidence type="ECO:0000256" key="3">
    <source>
        <dbReference type="ARBA" id="ARBA00022679"/>
    </source>
</evidence>
<evidence type="ECO:0000256" key="1">
    <source>
        <dbReference type="ARBA" id="ARBA00006962"/>
    </source>
</evidence>
<sequence length="362" mass="38247">MILSAGMGAGHDAVADELAHRLAQAGHATEKVDVLRLLPAGTGSALRRYYAAAVQYAPWTYDAIYEAFFVPRRRTMRRPLMSTSPLVAPAATALRRHVERGRPDTVISTFHLAAQMCGRLRDQGALPATSVVVVTDFAVHRQWFHPGNDMHLCPTPESAATLRDMGGRGVVAAGPVVPEPFFRASSESAAATAYARRFAVRVPGATPVLVSAGAWGVGSGLSRTAALLASGGYLPVVLCGHNKALRRRLVGIPGVVPLGWVTDVPELMTAVRALVENAAGQTAAQALAVGLPVVNYRTIAGHGTDGARRMAAAGLSSYVRDPWDLMRVLDELTRDGPLRGARVAAGKRLFTEDAAALAAQAR</sequence>
<accession>A0ABT1Q531</accession>
<dbReference type="Pfam" id="PF06925">
    <property type="entry name" value="MGDG_synth"/>
    <property type="match status" value="1"/>
</dbReference>
<reference evidence="5" key="1">
    <citation type="submission" date="2022-06" db="EMBL/GenBank/DDBJ databases">
        <title>Draft genome sequence of Streptomyces sp. RB6PN25 isolated from peat swamp forest in Thailand.</title>
        <authorList>
            <person name="Duangmal K."/>
            <person name="Klaysubun C."/>
        </authorList>
    </citation>
    <scope>NUCLEOTIDE SEQUENCE</scope>
    <source>
        <strain evidence="5">RB6PN25</strain>
    </source>
</reference>
<evidence type="ECO:0000313" key="5">
    <source>
        <dbReference type="EMBL" id="MCQ4085007.1"/>
    </source>
</evidence>
<evidence type="ECO:0000313" key="6">
    <source>
        <dbReference type="Proteomes" id="UP001057702"/>
    </source>
</evidence>
<keyword evidence="3" id="KW-0808">Transferase</keyword>
<keyword evidence="6" id="KW-1185">Reference proteome</keyword>
<comment type="similarity">
    <text evidence="1">Belongs to the glycosyltransferase 28 family.</text>
</comment>
<dbReference type="SUPFAM" id="SSF53756">
    <property type="entry name" value="UDP-Glycosyltransferase/glycogen phosphorylase"/>
    <property type="match status" value="1"/>
</dbReference>
<dbReference type="PANTHER" id="PTHR43025:SF3">
    <property type="entry name" value="MONOGALACTOSYLDIACYLGLYCEROL SYNTHASE 1, CHLOROPLASTIC"/>
    <property type="match status" value="1"/>
</dbReference>
<keyword evidence="2" id="KW-0328">Glycosyltransferase</keyword>
<protein>
    <submittedName>
        <fullName evidence="5">Galactosyldiacylglycerol synthase</fullName>
    </submittedName>
</protein>
<dbReference type="InterPro" id="IPR050519">
    <property type="entry name" value="Glycosyltransf_28_UgtP"/>
</dbReference>
<organism evidence="5 6">
    <name type="scientific">Streptomyces humicola</name>
    <dbReference type="NCBI Taxonomy" id="2953240"/>
    <lineage>
        <taxon>Bacteria</taxon>
        <taxon>Bacillati</taxon>
        <taxon>Actinomycetota</taxon>
        <taxon>Actinomycetes</taxon>
        <taxon>Kitasatosporales</taxon>
        <taxon>Streptomycetaceae</taxon>
        <taxon>Streptomyces</taxon>
    </lineage>
</organism>
<gene>
    <name evidence="5" type="ORF">NGB36_31720</name>
</gene>
<dbReference type="InterPro" id="IPR009695">
    <property type="entry name" value="Diacylglyc_glucosyltr_N"/>
</dbReference>
<dbReference type="Gene3D" id="3.40.50.2000">
    <property type="entry name" value="Glycogen Phosphorylase B"/>
    <property type="match status" value="1"/>
</dbReference>
<proteinExistence type="inferred from homology"/>
<name>A0ABT1Q531_9ACTN</name>
<feature type="domain" description="Diacylglycerol glucosyltransferase N-terminal" evidence="4">
    <location>
        <begin position="11"/>
        <end position="166"/>
    </location>
</feature>